<keyword evidence="1" id="KW-0812">Transmembrane</keyword>
<protein>
    <submittedName>
        <fullName evidence="2">Uncharacterized protein</fullName>
    </submittedName>
</protein>
<feature type="transmembrane region" description="Helical" evidence="1">
    <location>
        <begin position="25"/>
        <end position="44"/>
    </location>
</feature>
<sequence length="46" mass="5202">VENNDFIILISYMGLNDLIESNPTLFRIIAVIGGLLVGYIIYIIQF</sequence>
<name>A0A383DJM6_9ZZZZ</name>
<keyword evidence="1" id="KW-1133">Transmembrane helix</keyword>
<gene>
    <name evidence="2" type="ORF">METZ01_LOCUS497383</name>
</gene>
<organism evidence="2">
    <name type="scientific">marine metagenome</name>
    <dbReference type="NCBI Taxonomy" id="408172"/>
    <lineage>
        <taxon>unclassified sequences</taxon>
        <taxon>metagenomes</taxon>
        <taxon>ecological metagenomes</taxon>
    </lineage>
</organism>
<reference evidence="2" key="1">
    <citation type="submission" date="2018-05" db="EMBL/GenBank/DDBJ databases">
        <authorList>
            <person name="Lanie J.A."/>
            <person name="Ng W.-L."/>
            <person name="Kazmierczak K.M."/>
            <person name="Andrzejewski T.M."/>
            <person name="Davidsen T.M."/>
            <person name="Wayne K.J."/>
            <person name="Tettelin H."/>
            <person name="Glass J.I."/>
            <person name="Rusch D."/>
            <person name="Podicherti R."/>
            <person name="Tsui H.-C.T."/>
            <person name="Winkler M.E."/>
        </authorList>
    </citation>
    <scope>NUCLEOTIDE SEQUENCE</scope>
</reference>
<feature type="non-terminal residue" evidence="2">
    <location>
        <position position="1"/>
    </location>
</feature>
<dbReference type="AlphaFoldDB" id="A0A383DJM6"/>
<dbReference type="EMBL" id="UINC01217781">
    <property type="protein sequence ID" value="SVE44529.1"/>
    <property type="molecule type" value="Genomic_DNA"/>
</dbReference>
<evidence type="ECO:0000256" key="1">
    <source>
        <dbReference type="SAM" id="Phobius"/>
    </source>
</evidence>
<evidence type="ECO:0000313" key="2">
    <source>
        <dbReference type="EMBL" id="SVE44529.1"/>
    </source>
</evidence>
<proteinExistence type="predicted"/>
<accession>A0A383DJM6</accession>
<keyword evidence="1" id="KW-0472">Membrane</keyword>